<keyword evidence="6" id="KW-1185">Reference proteome</keyword>
<evidence type="ECO:0000256" key="1">
    <source>
        <dbReference type="SAM" id="MobiDB-lite"/>
    </source>
</evidence>
<reference evidence="5 7" key="1">
    <citation type="submission" date="2018-09" db="EMBL/GenBank/DDBJ databases">
        <title>Genomic investigation of the strawberry pathogen Phytophthora fragariae indicates pathogenicity is determined by transcriptional variation in three key races.</title>
        <authorList>
            <person name="Adams T.M."/>
            <person name="Armitage A.D."/>
            <person name="Sobczyk M.K."/>
            <person name="Bates H.J."/>
            <person name="Dunwell J.M."/>
            <person name="Nellist C.F."/>
            <person name="Harrison R.J."/>
        </authorList>
    </citation>
    <scope>NUCLEOTIDE SEQUENCE [LARGE SCALE GENOMIC DNA]</scope>
    <source>
        <strain evidence="3 5">SCRP249</strain>
        <strain evidence="2 7">SCRP324</strain>
        <strain evidence="4 6">SCRP333</strain>
    </source>
</reference>
<evidence type="ECO:0000313" key="3">
    <source>
        <dbReference type="EMBL" id="KAE8972309.1"/>
    </source>
</evidence>
<name>A0A6A3HP93_9STRA</name>
<sequence>MASPRNNDELEVNWSAEAADRPPDVSNNESVVSAGSEDDSSSKRSWARASSAAARTTLTSSRTFRWTKKQKTEAGQAKQRPVQNGNG</sequence>
<evidence type="ECO:0000313" key="5">
    <source>
        <dbReference type="Proteomes" id="UP000429607"/>
    </source>
</evidence>
<dbReference type="AlphaFoldDB" id="A0A6A3HP93"/>
<proteinExistence type="predicted"/>
<evidence type="ECO:0000313" key="6">
    <source>
        <dbReference type="Proteomes" id="UP000434957"/>
    </source>
</evidence>
<dbReference type="Proteomes" id="UP000429607">
    <property type="component" value="Unassembled WGS sequence"/>
</dbReference>
<accession>A0A6A3HP93</accession>
<protein>
    <submittedName>
        <fullName evidence="3">Uncharacterized protein</fullName>
    </submittedName>
</protein>
<organism evidence="3 5">
    <name type="scientific">Phytophthora rubi</name>
    <dbReference type="NCBI Taxonomy" id="129364"/>
    <lineage>
        <taxon>Eukaryota</taxon>
        <taxon>Sar</taxon>
        <taxon>Stramenopiles</taxon>
        <taxon>Oomycota</taxon>
        <taxon>Peronosporomycetes</taxon>
        <taxon>Peronosporales</taxon>
        <taxon>Peronosporaceae</taxon>
        <taxon>Phytophthora</taxon>
    </lineage>
</organism>
<dbReference type="Proteomes" id="UP000434957">
    <property type="component" value="Unassembled WGS sequence"/>
</dbReference>
<dbReference type="EMBL" id="QXFU01003898">
    <property type="protein sequence ID" value="KAE8971986.1"/>
    <property type="molecule type" value="Genomic_DNA"/>
</dbReference>
<gene>
    <name evidence="3" type="ORF">PR001_g26649</name>
    <name evidence="2" type="ORF">PR002_g26651</name>
    <name evidence="4" type="ORF">PR003_g5633</name>
</gene>
<dbReference type="Proteomes" id="UP000435112">
    <property type="component" value="Unassembled WGS sequence"/>
</dbReference>
<feature type="region of interest" description="Disordered" evidence="1">
    <location>
        <begin position="1"/>
        <end position="87"/>
    </location>
</feature>
<evidence type="ECO:0000313" key="2">
    <source>
        <dbReference type="EMBL" id="KAE8971986.1"/>
    </source>
</evidence>
<dbReference type="EMBL" id="QXFT01000237">
    <property type="protein sequence ID" value="KAE9349905.1"/>
    <property type="molecule type" value="Genomic_DNA"/>
</dbReference>
<evidence type="ECO:0000313" key="4">
    <source>
        <dbReference type="EMBL" id="KAE9349905.1"/>
    </source>
</evidence>
<feature type="compositionally biased region" description="Low complexity" evidence="1">
    <location>
        <begin position="43"/>
        <end position="64"/>
    </location>
</feature>
<evidence type="ECO:0000313" key="7">
    <source>
        <dbReference type="Proteomes" id="UP000435112"/>
    </source>
</evidence>
<dbReference type="EMBL" id="QXFV01004013">
    <property type="protein sequence ID" value="KAE8972309.1"/>
    <property type="molecule type" value="Genomic_DNA"/>
</dbReference>
<comment type="caution">
    <text evidence="3">The sequence shown here is derived from an EMBL/GenBank/DDBJ whole genome shotgun (WGS) entry which is preliminary data.</text>
</comment>